<proteinExistence type="predicted"/>
<accession>A0ABP7JY26</accession>
<sequence length="46" mass="4992">MKLGKALAAGFAEERPEDHEEQSDVEVLESLEEPAASAPEEVPVTR</sequence>
<comment type="caution">
    <text evidence="2">The sequence shown here is derived from an EMBL/GenBank/DDBJ whole genome shotgun (WGS) entry which is preliminary data.</text>
</comment>
<gene>
    <name evidence="2" type="ORF">GCM10022207_21110</name>
</gene>
<feature type="compositionally biased region" description="Low complexity" evidence="1">
    <location>
        <begin position="33"/>
        <end position="46"/>
    </location>
</feature>
<evidence type="ECO:0000313" key="3">
    <source>
        <dbReference type="Proteomes" id="UP001501563"/>
    </source>
</evidence>
<dbReference type="EMBL" id="BAAAZA010000005">
    <property type="protein sequence ID" value="GAA3857562.1"/>
    <property type="molecule type" value="Genomic_DNA"/>
</dbReference>
<reference evidence="3" key="1">
    <citation type="journal article" date="2019" name="Int. J. Syst. Evol. Microbiol.">
        <title>The Global Catalogue of Microorganisms (GCM) 10K type strain sequencing project: providing services to taxonomists for standard genome sequencing and annotation.</title>
        <authorList>
            <consortium name="The Broad Institute Genomics Platform"/>
            <consortium name="The Broad Institute Genome Sequencing Center for Infectious Disease"/>
            <person name="Wu L."/>
            <person name="Ma J."/>
        </authorList>
    </citation>
    <scope>NUCLEOTIDE SEQUENCE [LARGE SCALE GENOMIC DNA]</scope>
    <source>
        <strain evidence="3">JCM 16578</strain>
    </source>
</reference>
<evidence type="ECO:0000313" key="2">
    <source>
        <dbReference type="EMBL" id="GAA3857562.1"/>
    </source>
</evidence>
<protein>
    <recommendedName>
        <fullName evidence="4">Gliding motility protein</fullName>
    </recommendedName>
</protein>
<feature type="compositionally biased region" description="Acidic residues" evidence="1">
    <location>
        <begin position="19"/>
        <end position="32"/>
    </location>
</feature>
<organism evidence="2 3">
    <name type="scientific">Streptomyces lannensis</name>
    <dbReference type="NCBI Taxonomy" id="766498"/>
    <lineage>
        <taxon>Bacteria</taxon>
        <taxon>Bacillati</taxon>
        <taxon>Actinomycetota</taxon>
        <taxon>Actinomycetes</taxon>
        <taxon>Kitasatosporales</taxon>
        <taxon>Streptomycetaceae</taxon>
        <taxon>Streptomyces</taxon>
    </lineage>
</organism>
<name>A0ABP7JY26_9ACTN</name>
<evidence type="ECO:0000256" key="1">
    <source>
        <dbReference type="SAM" id="MobiDB-lite"/>
    </source>
</evidence>
<keyword evidence="3" id="KW-1185">Reference proteome</keyword>
<evidence type="ECO:0008006" key="4">
    <source>
        <dbReference type="Google" id="ProtNLM"/>
    </source>
</evidence>
<dbReference type="RefSeq" id="WP_345547550.1">
    <property type="nucleotide sequence ID" value="NZ_BAAAZA010000005.1"/>
</dbReference>
<dbReference type="Proteomes" id="UP001501563">
    <property type="component" value="Unassembled WGS sequence"/>
</dbReference>
<feature type="region of interest" description="Disordered" evidence="1">
    <location>
        <begin position="1"/>
        <end position="46"/>
    </location>
</feature>